<dbReference type="CDD" id="cd00400">
    <property type="entry name" value="Voltage_gated_ClC"/>
    <property type="match status" value="1"/>
</dbReference>
<dbReference type="EMBL" id="CP021109">
    <property type="protein sequence ID" value="ARP85511.1"/>
    <property type="molecule type" value="Genomic_DNA"/>
</dbReference>
<gene>
    <name evidence="11" type="ORF">CAL13_04245</name>
</gene>
<accession>A0A1W6YWY4</accession>
<keyword evidence="9" id="KW-0407">Ion channel</keyword>
<evidence type="ECO:0000256" key="5">
    <source>
        <dbReference type="ARBA" id="ARBA00023065"/>
    </source>
</evidence>
<dbReference type="Gene3D" id="1.10.3080.10">
    <property type="entry name" value="Clc chloride channel"/>
    <property type="match status" value="1"/>
</dbReference>
<evidence type="ECO:0000256" key="7">
    <source>
        <dbReference type="ARBA" id="ARBA00023173"/>
    </source>
</evidence>
<evidence type="ECO:0000256" key="3">
    <source>
        <dbReference type="ARBA" id="ARBA00022692"/>
    </source>
</evidence>
<proteinExistence type="predicted"/>
<comment type="subcellular location">
    <subcellularLocation>
        <location evidence="1">Membrane</location>
        <topology evidence="1">Multi-pass membrane protein</topology>
    </subcellularLocation>
</comment>
<keyword evidence="5" id="KW-0406">Ion transport</keyword>
<organism evidence="11 12">
    <name type="scientific">Bordetella genomosp. 9</name>
    <dbReference type="NCBI Taxonomy" id="1416803"/>
    <lineage>
        <taxon>Bacteria</taxon>
        <taxon>Pseudomonadati</taxon>
        <taxon>Pseudomonadota</taxon>
        <taxon>Betaproteobacteria</taxon>
        <taxon>Burkholderiales</taxon>
        <taxon>Alcaligenaceae</taxon>
        <taxon>Bordetella</taxon>
    </lineage>
</organism>
<evidence type="ECO:0000256" key="10">
    <source>
        <dbReference type="SAM" id="Phobius"/>
    </source>
</evidence>
<dbReference type="PRINTS" id="PR00762">
    <property type="entry name" value="CLCHANNEL"/>
</dbReference>
<feature type="transmembrane region" description="Helical" evidence="10">
    <location>
        <begin position="199"/>
        <end position="224"/>
    </location>
</feature>
<evidence type="ECO:0000256" key="1">
    <source>
        <dbReference type="ARBA" id="ARBA00004141"/>
    </source>
</evidence>
<keyword evidence="4 10" id="KW-1133">Transmembrane helix</keyword>
<evidence type="ECO:0000256" key="2">
    <source>
        <dbReference type="ARBA" id="ARBA00022448"/>
    </source>
</evidence>
<dbReference type="PANTHER" id="PTHR43427:SF6">
    <property type="entry name" value="CHLORIDE CHANNEL PROTEIN CLC-E"/>
    <property type="match status" value="1"/>
</dbReference>
<dbReference type="InterPro" id="IPR046342">
    <property type="entry name" value="CBS_dom_sf"/>
</dbReference>
<keyword evidence="7" id="KW-0869">Chloride channel</keyword>
<keyword evidence="12" id="KW-1185">Reference proteome</keyword>
<name>A0A1W6YWY4_9BORD</name>
<evidence type="ECO:0000256" key="6">
    <source>
        <dbReference type="ARBA" id="ARBA00023136"/>
    </source>
</evidence>
<keyword evidence="6 10" id="KW-0472">Membrane</keyword>
<keyword evidence="8" id="KW-0868">Chloride</keyword>
<feature type="transmembrane region" description="Helical" evidence="10">
    <location>
        <begin position="21"/>
        <end position="41"/>
    </location>
</feature>
<dbReference type="PANTHER" id="PTHR43427">
    <property type="entry name" value="CHLORIDE CHANNEL PROTEIN CLC-E"/>
    <property type="match status" value="1"/>
</dbReference>
<evidence type="ECO:0000313" key="11">
    <source>
        <dbReference type="EMBL" id="ARP85511.1"/>
    </source>
</evidence>
<feature type="transmembrane region" description="Helical" evidence="10">
    <location>
        <begin position="400"/>
        <end position="420"/>
    </location>
</feature>
<dbReference type="SUPFAM" id="SSF81340">
    <property type="entry name" value="Clc chloride channel"/>
    <property type="match status" value="1"/>
</dbReference>
<feature type="transmembrane region" description="Helical" evidence="10">
    <location>
        <begin position="272"/>
        <end position="290"/>
    </location>
</feature>
<dbReference type="InterPro" id="IPR001807">
    <property type="entry name" value="ClC"/>
</dbReference>
<keyword evidence="2" id="KW-0813">Transport</keyword>
<evidence type="ECO:0000256" key="8">
    <source>
        <dbReference type="ARBA" id="ARBA00023214"/>
    </source>
</evidence>
<dbReference type="Pfam" id="PF00654">
    <property type="entry name" value="Voltage_CLC"/>
    <property type="match status" value="1"/>
</dbReference>
<evidence type="ECO:0000256" key="9">
    <source>
        <dbReference type="ARBA" id="ARBA00023303"/>
    </source>
</evidence>
<dbReference type="Gene3D" id="3.10.580.10">
    <property type="entry name" value="CBS-domain"/>
    <property type="match status" value="1"/>
</dbReference>
<dbReference type="InterPro" id="IPR050368">
    <property type="entry name" value="ClC-type_chloride_channel"/>
</dbReference>
<feature type="transmembrane region" description="Helical" evidence="10">
    <location>
        <begin position="64"/>
        <end position="85"/>
    </location>
</feature>
<evidence type="ECO:0000313" key="12">
    <source>
        <dbReference type="Proteomes" id="UP000194139"/>
    </source>
</evidence>
<feature type="transmembrane region" description="Helical" evidence="10">
    <location>
        <begin position="236"/>
        <end position="257"/>
    </location>
</feature>
<feature type="transmembrane region" description="Helical" evidence="10">
    <location>
        <begin position="366"/>
        <end position="393"/>
    </location>
</feature>
<dbReference type="Proteomes" id="UP000194139">
    <property type="component" value="Chromosome"/>
</dbReference>
<dbReference type="SUPFAM" id="SSF54631">
    <property type="entry name" value="CBS-domain pair"/>
    <property type="match status" value="1"/>
</dbReference>
<dbReference type="GO" id="GO:0005254">
    <property type="term" value="F:chloride channel activity"/>
    <property type="evidence" value="ECO:0007669"/>
    <property type="project" value="UniProtKB-KW"/>
</dbReference>
<reference evidence="11 12" key="1">
    <citation type="submission" date="2017-05" db="EMBL/GenBank/DDBJ databases">
        <title>Complete and WGS of Bordetella genogroups.</title>
        <authorList>
            <person name="Spilker T."/>
            <person name="LiPuma J."/>
        </authorList>
    </citation>
    <scope>NUCLEOTIDE SEQUENCE [LARGE SCALE GENOMIC DNA]</scope>
    <source>
        <strain evidence="11 12">AU17164</strain>
    </source>
</reference>
<evidence type="ECO:0008006" key="13">
    <source>
        <dbReference type="Google" id="ProtNLM"/>
    </source>
</evidence>
<dbReference type="GO" id="GO:0034707">
    <property type="term" value="C:chloride channel complex"/>
    <property type="evidence" value="ECO:0007669"/>
    <property type="project" value="UniProtKB-KW"/>
</dbReference>
<evidence type="ECO:0000256" key="4">
    <source>
        <dbReference type="ARBA" id="ARBA00022989"/>
    </source>
</evidence>
<sequence>MQGRKTAREHRSVGDYLRGMAVAAMVGVLGSLAAHGFRWGLDHASAALFGTADDITRLFAGLPWYIRIACPTVGGALAALLLARAQRREQQTGMVSEYLETIDGKMPAVPIVPSLLRCASSFFSIVSGGSIGKEGAMVQLSATAGSAVCARLPRLRGEDFRLAVAMAATGGLAAVYHTPLAAAIFIAEIAFGGIEMRRIGYLFTAAVASTWITSAMGHFTPLYALPSYAFDVTGPGVLAVAALGLLAGAVGSVFLWCTRRARTWFARVHRSLVVRMSLGGLIVGVITLIAPDVTGNGFEPIARLLDGDTLATPLLLLLGLKILATAATVGSGAIGGLFTPSLLIGALTGTVCAPFAAHAFGLQDSAVLFGVLGMAAALAATTQAPLMSTLMVFEMTQEPSFVFPLMIATVGAYAASMLFGQAGAYEVIARHRARYEGRSRLADATAGAVMRPPGLLAPASGTLQAALQVGLKQKNRFVFLVDDAQRFAGAVWTNDLMARVNAGEGGRAALREMADADFPVVYASQRLLDVWQTVVESPAERTPVLSDPTQRRVVGILQKSELLKQARQLFA</sequence>
<keyword evidence="3 10" id="KW-0812">Transmembrane</keyword>
<protein>
    <recommendedName>
        <fullName evidence="13">Chloride channel protein</fullName>
    </recommendedName>
</protein>
<dbReference type="RefSeq" id="WP_086071615.1">
    <property type="nucleotide sequence ID" value="NZ_CP021109.1"/>
</dbReference>
<dbReference type="AlphaFoldDB" id="A0A1W6YWY4"/>
<dbReference type="InterPro" id="IPR014743">
    <property type="entry name" value="Cl-channel_core"/>
</dbReference>